<evidence type="ECO:0000259" key="2">
    <source>
        <dbReference type="PROSITE" id="PS50943"/>
    </source>
</evidence>
<name>A0A9Q3UIJ5_9GAMM</name>
<evidence type="ECO:0000256" key="1">
    <source>
        <dbReference type="ARBA" id="ARBA00023125"/>
    </source>
</evidence>
<feature type="domain" description="HTH cro/C1-type" evidence="2">
    <location>
        <begin position="16"/>
        <end position="70"/>
    </location>
</feature>
<dbReference type="PANTHER" id="PTHR46797:SF1">
    <property type="entry name" value="METHYLPHOSPHONATE SYNTHASE"/>
    <property type="match status" value="1"/>
</dbReference>
<sequence>MEADLKAISAAFGKAVKLRRTEIDLSQEALADAAGLARSFVSGIERGEAKASIGSVWKLARALDCQPSALWREAERIYALKKGVSGLSG</sequence>
<dbReference type="Proteomes" id="UP001108027">
    <property type="component" value="Unassembled WGS sequence"/>
</dbReference>
<dbReference type="InterPro" id="IPR001387">
    <property type="entry name" value="Cro/C1-type_HTH"/>
</dbReference>
<keyword evidence="1" id="KW-0238">DNA-binding</keyword>
<gene>
    <name evidence="3" type="ORF">LL252_00700</name>
</gene>
<dbReference type="Gene3D" id="1.10.260.40">
    <property type="entry name" value="lambda repressor-like DNA-binding domains"/>
    <property type="match status" value="1"/>
</dbReference>
<dbReference type="GO" id="GO:0003700">
    <property type="term" value="F:DNA-binding transcription factor activity"/>
    <property type="evidence" value="ECO:0007669"/>
    <property type="project" value="TreeGrafter"/>
</dbReference>
<evidence type="ECO:0000313" key="3">
    <source>
        <dbReference type="EMBL" id="MCC4307075.1"/>
    </source>
</evidence>
<dbReference type="PROSITE" id="PS50943">
    <property type="entry name" value="HTH_CROC1"/>
    <property type="match status" value="1"/>
</dbReference>
<comment type="caution">
    <text evidence="3">The sequence shown here is derived from an EMBL/GenBank/DDBJ whole genome shotgun (WGS) entry which is preliminary data.</text>
</comment>
<dbReference type="PANTHER" id="PTHR46797">
    <property type="entry name" value="HTH-TYPE TRANSCRIPTIONAL REGULATOR"/>
    <property type="match status" value="1"/>
</dbReference>
<evidence type="ECO:0000313" key="4">
    <source>
        <dbReference type="Proteomes" id="UP001108027"/>
    </source>
</evidence>
<accession>A0A9Q3UIJ5</accession>
<dbReference type="SUPFAM" id="SSF47413">
    <property type="entry name" value="lambda repressor-like DNA-binding domains"/>
    <property type="match status" value="1"/>
</dbReference>
<dbReference type="AlphaFoldDB" id="A0A9Q3UIJ5"/>
<dbReference type="SMART" id="SM00530">
    <property type="entry name" value="HTH_XRE"/>
    <property type="match status" value="1"/>
</dbReference>
<protein>
    <submittedName>
        <fullName evidence="3">Helix-turn-helix domain-containing protein</fullName>
    </submittedName>
</protein>
<dbReference type="GO" id="GO:0005829">
    <property type="term" value="C:cytosol"/>
    <property type="evidence" value="ECO:0007669"/>
    <property type="project" value="TreeGrafter"/>
</dbReference>
<dbReference type="GO" id="GO:0003677">
    <property type="term" value="F:DNA binding"/>
    <property type="evidence" value="ECO:0007669"/>
    <property type="project" value="UniProtKB-KW"/>
</dbReference>
<organism evidence="3 4">
    <name type="scientific">Alloalcanivorax marinus</name>
    <dbReference type="NCBI Taxonomy" id="1177169"/>
    <lineage>
        <taxon>Bacteria</taxon>
        <taxon>Pseudomonadati</taxon>
        <taxon>Pseudomonadota</taxon>
        <taxon>Gammaproteobacteria</taxon>
        <taxon>Oceanospirillales</taxon>
        <taxon>Alcanivoracaceae</taxon>
        <taxon>Alloalcanivorax</taxon>
    </lineage>
</organism>
<dbReference type="InterPro" id="IPR050807">
    <property type="entry name" value="TransReg_Diox_bact_type"/>
</dbReference>
<dbReference type="RefSeq" id="WP_228232205.1">
    <property type="nucleotide sequence ID" value="NZ_JAJGNA010000001.1"/>
</dbReference>
<reference evidence="3" key="1">
    <citation type="submission" date="2021-10" db="EMBL/GenBank/DDBJ databases">
        <title>The diversity and Nitrogen Metabolism of Culturable Nitrate-Utilizing Bacteria Within the Oxygen Minimum Zone of the Changjiang (Yangtze River)Estuary.</title>
        <authorList>
            <person name="Zhang D."/>
            <person name="Zheng J."/>
            <person name="Liu S."/>
            <person name="He W."/>
        </authorList>
    </citation>
    <scope>NUCLEOTIDE SEQUENCE</scope>
    <source>
        <strain evidence="3">FXH-223</strain>
    </source>
</reference>
<proteinExistence type="predicted"/>
<dbReference type="Pfam" id="PF01381">
    <property type="entry name" value="HTH_3"/>
    <property type="match status" value="1"/>
</dbReference>
<dbReference type="CDD" id="cd00093">
    <property type="entry name" value="HTH_XRE"/>
    <property type="match status" value="1"/>
</dbReference>
<dbReference type="InterPro" id="IPR010982">
    <property type="entry name" value="Lambda_DNA-bd_dom_sf"/>
</dbReference>
<keyword evidence="4" id="KW-1185">Reference proteome</keyword>
<dbReference type="EMBL" id="JAJGNA010000001">
    <property type="protein sequence ID" value="MCC4307075.1"/>
    <property type="molecule type" value="Genomic_DNA"/>
</dbReference>